<dbReference type="RefSeq" id="WP_184248795.1">
    <property type="nucleotide sequence ID" value="NZ_JACHLR010000019.1"/>
</dbReference>
<evidence type="ECO:0000259" key="1">
    <source>
        <dbReference type="PROSITE" id="PS50995"/>
    </source>
</evidence>
<dbReference type="Gene3D" id="1.10.10.10">
    <property type="entry name" value="Winged helix-like DNA-binding domain superfamily/Winged helix DNA-binding domain"/>
    <property type="match status" value="1"/>
</dbReference>
<name>A0A7W7NYJ2_9SPHN</name>
<dbReference type="InterPro" id="IPR036388">
    <property type="entry name" value="WH-like_DNA-bd_sf"/>
</dbReference>
<sequence length="162" mass="18025">MPPKTRPDAVASPPSSKLFLNDYLPYNMVVSASAISQQIARIYSDRFGLTLPQWRLIINLGSRGPMAQLQIVEHSALDKIAVSRAAAALRARGFVTMEFGRSDKRFRLLELTPTGRTIYREGATLALEIEQLLVSTANISDPLSLREQLIQLQKAARALEEF</sequence>
<dbReference type="PROSITE" id="PS50995">
    <property type="entry name" value="HTH_MARR_2"/>
    <property type="match status" value="1"/>
</dbReference>
<proteinExistence type="predicted"/>
<dbReference type="EMBL" id="JACHLR010000019">
    <property type="protein sequence ID" value="MBB4860285.1"/>
    <property type="molecule type" value="Genomic_DNA"/>
</dbReference>
<evidence type="ECO:0000313" key="3">
    <source>
        <dbReference type="Proteomes" id="UP000555448"/>
    </source>
</evidence>
<dbReference type="InterPro" id="IPR036390">
    <property type="entry name" value="WH_DNA-bd_sf"/>
</dbReference>
<dbReference type="InterPro" id="IPR039422">
    <property type="entry name" value="MarR/SlyA-like"/>
</dbReference>
<dbReference type="GO" id="GO:0006950">
    <property type="term" value="P:response to stress"/>
    <property type="evidence" value="ECO:0007669"/>
    <property type="project" value="TreeGrafter"/>
</dbReference>
<dbReference type="Pfam" id="PF12802">
    <property type="entry name" value="MarR_2"/>
    <property type="match status" value="1"/>
</dbReference>
<dbReference type="PANTHER" id="PTHR33164">
    <property type="entry name" value="TRANSCRIPTIONAL REGULATOR, MARR FAMILY"/>
    <property type="match status" value="1"/>
</dbReference>
<dbReference type="PANTHER" id="PTHR33164:SF43">
    <property type="entry name" value="HTH-TYPE TRANSCRIPTIONAL REPRESSOR YETL"/>
    <property type="match status" value="1"/>
</dbReference>
<dbReference type="AlphaFoldDB" id="A0A7W7NYJ2"/>
<comment type="caution">
    <text evidence="2">The sequence shown here is derived from an EMBL/GenBank/DDBJ whole genome shotgun (WGS) entry which is preliminary data.</text>
</comment>
<dbReference type="SMART" id="SM00347">
    <property type="entry name" value="HTH_MARR"/>
    <property type="match status" value="1"/>
</dbReference>
<reference evidence="2 3" key="1">
    <citation type="submission" date="2020-08" db="EMBL/GenBank/DDBJ databases">
        <title>Functional genomics of gut bacteria from endangered species of beetles.</title>
        <authorList>
            <person name="Carlos-Shanley C."/>
        </authorList>
    </citation>
    <scope>NUCLEOTIDE SEQUENCE [LARGE SCALE GENOMIC DNA]</scope>
    <source>
        <strain evidence="2 3">S00245</strain>
    </source>
</reference>
<accession>A0A7W7NYJ2</accession>
<gene>
    <name evidence="2" type="ORF">HNO88_003628</name>
</gene>
<dbReference type="InterPro" id="IPR000835">
    <property type="entry name" value="HTH_MarR-typ"/>
</dbReference>
<keyword evidence="2" id="KW-0238">DNA-binding</keyword>
<protein>
    <submittedName>
        <fullName evidence="2">DNA-binding MarR family transcriptional regulator</fullName>
    </submittedName>
</protein>
<feature type="domain" description="HTH marR-type" evidence="1">
    <location>
        <begin position="21"/>
        <end position="154"/>
    </location>
</feature>
<evidence type="ECO:0000313" key="2">
    <source>
        <dbReference type="EMBL" id="MBB4860285.1"/>
    </source>
</evidence>
<dbReference type="GO" id="GO:0003677">
    <property type="term" value="F:DNA binding"/>
    <property type="evidence" value="ECO:0007669"/>
    <property type="project" value="UniProtKB-KW"/>
</dbReference>
<dbReference type="GO" id="GO:0003700">
    <property type="term" value="F:DNA-binding transcription factor activity"/>
    <property type="evidence" value="ECO:0007669"/>
    <property type="project" value="InterPro"/>
</dbReference>
<organism evidence="2 3">
    <name type="scientific">Novosphingobium chloroacetimidivorans</name>
    <dbReference type="NCBI Taxonomy" id="1428314"/>
    <lineage>
        <taxon>Bacteria</taxon>
        <taxon>Pseudomonadati</taxon>
        <taxon>Pseudomonadota</taxon>
        <taxon>Alphaproteobacteria</taxon>
        <taxon>Sphingomonadales</taxon>
        <taxon>Sphingomonadaceae</taxon>
        <taxon>Novosphingobium</taxon>
    </lineage>
</organism>
<dbReference type="SUPFAM" id="SSF46785">
    <property type="entry name" value="Winged helix' DNA-binding domain"/>
    <property type="match status" value="1"/>
</dbReference>
<keyword evidence="3" id="KW-1185">Reference proteome</keyword>
<dbReference type="Proteomes" id="UP000555448">
    <property type="component" value="Unassembled WGS sequence"/>
</dbReference>